<feature type="domain" description="RNase H type-1" evidence="3">
    <location>
        <begin position="854"/>
        <end position="997"/>
    </location>
</feature>
<reference evidence="6" key="1">
    <citation type="submission" date="2017-02" db="UniProtKB">
        <authorList>
            <consortium name="WormBaseParasite"/>
        </authorList>
    </citation>
    <scope>IDENTIFICATION</scope>
</reference>
<dbReference type="PROSITE" id="PS50879">
    <property type="entry name" value="RNASE_H_1"/>
    <property type="match status" value="1"/>
</dbReference>
<dbReference type="GO" id="GO:0004523">
    <property type="term" value="F:RNA-DNA hybrid ribonuclease activity"/>
    <property type="evidence" value="ECO:0007669"/>
    <property type="project" value="InterPro"/>
</dbReference>
<feature type="domain" description="Integrase catalytic" evidence="4">
    <location>
        <begin position="569"/>
        <end position="736"/>
    </location>
</feature>
<dbReference type="SUPFAM" id="SSF56672">
    <property type="entry name" value="DNA/RNA polymerases"/>
    <property type="match status" value="1"/>
</dbReference>
<dbReference type="STRING" id="174720.A0A0N5CDW8"/>
<dbReference type="InterPro" id="IPR012337">
    <property type="entry name" value="RNaseH-like_sf"/>
</dbReference>
<dbReference type="InterPro" id="IPR000477">
    <property type="entry name" value="RT_dom"/>
</dbReference>
<evidence type="ECO:0000256" key="1">
    <source>
        <dbReference type="SAM" id="MobiDB-lite"/>
    </source>
</evidence>
<evidence type="ECO:0000259" key="4">
    <source>
        <dbReference type="PROSITE" id="PS50994"/>
    </source>
</evidence>
<dbReference type="GO" id="GO:0042575">
    <property type="term" value="C:DNA polymerase complex"/>
    <property type="evidence" value="ECO:0007669"/>
    <property type="project" value="UniProtKB-ARBA"/>
</dbReference>
<dbReference type="Pfam" id="PF00078">
    <property type="entry name" value="RVT_1"/>
    <property type="match status" value="1"/>
</dbReference>
<dbReference type="InterPro" id="IPR043502">
    <property type="entry name" value="DNA/RNA_pol_sf"/>
</dbReference>
<evidence type="ECO:0000313" key="6">
    <source>
        <dbReference type="WBParaSite" id="SPAL_0001605900.1"/>
    </source>
</evidence>
<dbReference type="InterPro" id="IPR043128">
    <property type="entry name" value="Rev_trsase/Diguanyl_cyclase"/>
</dbReference>
<organism evidence="5 6">
    <name type="scientific">Strongyloides papillosus</name>
    <name type="common">Intestinal threadworm</name>
    <dbReference type="NCBI Taxonomy" id="174720"/>
    <lineage>
        <taxon>Eukaryota</taxon>
        <taxon>Metazoa</taxon>
        <taxon>Ecdysozoa</taxon>
        <taxon>Nematoda</taxon>
        <taxon>Chromadorea</taxon>
        <taxon>Rhabditida</taxon>
        <taxon>Tylenchina</taxon>
        <taxon>Panagrolaimomorpha</taxon>
        <taxon>Strongyloidoidea</taxon>
        <taxon>Strongyloididae</taxon>
        <taxon>Strongyloides</taxon>
    </lineage>
</organism>
<feature type="domain" description="Reverse transcriptase" evidence="2">
    <location>
        <begin position="1"/>
        <end position="222"/>
    </location>
</feature>
<proteinExistence type="predicted"/>
<keyword evidence="5" id="KW-1185">Reference proteome</keyword>
<dbReference type="Gene3D" id="3.30.420.10">
    <property type="entry name" value="Ribonuclease H-like superfamily/Ribonuclease H"/>
    <property type="match status" value="2"/>
</dbReference>
<accession>A0A0N5CDW8</accession>
<dbReference type="Gene3D" id="3.10.10.10">
    <property type="entry name" value="HIV Type 1 Reverse Transcriptase, subunit A, domain 1"/>
    <property type="match status" value="1"/>
</dbReference>
<dbReference type="WBParaSite" id="SPAL_0001605900.1">
    <property type="protein sequence ID" value="SPAL_0001605900.1"/>
    <property type="gene ID" value="SPAL_0001605900"/>
</dbReference>
<dbReference type="GO" id="GO:0003676">
    <property type="term" value="F:nucleic acid binding"/>
    <property type="evidence" value="ECO:0007669"/>
    <property type="project" value="InterPro"/>
</dbReference>
<dbReference type="InterPro" id="IPR002156">
    <property type="entry name" value="RNaseH_domain"/>
</dbReference>
<dbReference type="PANTHER" id="PTHR37984">
    <property type="entry name" value="PROTEIN CBG26694"/>
    <property type="match status" value="1"/>
</dbReference>
<dbReference type="AlphaFoldDB" id="A0A0N5CDW8"/>
<dbReference type="InterPro" id="IPR036397">
    <property type="entry name" value="RNaseH_sf"/>
</dbReference>
<dbReference type="InterPro" id="IPR001584">
    <property type="entry name" value="Integrase_cat-core"/>
</dbReference>
<evidence type="ECO:0000259" key="2">
    <source>
        <dbReference type="PROSITE" id="PS50878"/>
    </source>
</evidence>
<dbReference type="SUPFAM" id="SSF53098">
    <property type="entry name" value="Ribonuclease H-like"/>
    <property type="match status" value="2"/>
</dbReference>
<dbReference type="PROSITE" id="PS50878">
    <property type="entry name" value="RT_POL"/>
    <property type="match status" value="1"/>
</dbReference>
<protein>
    <submittedName>
        <fullName evidence="6">Reverse transcriptase domain-containing protein</fullName>
    </submittedName>
</protein>
<dbReference type="Proteomes" id="UP000046392">
    <property type="component" value="Unplaced"/>
</dbReference>
<dbReference type="GO" id="GO:0015074">
    <property type="term" value="P:DNA integration"/>
    <property type="evidence" value="ECO:0007669"/>
    <property type="project" value="InterPro"/>
</dbReference>
<sequence>TFDDSNVEPKLEVKIELASNVPSKIFKPYPISDSGRKILSKFLSEEIKLGHIKPIADPIVALPITIEPLKNRVCTDSRWINRFIHGCDLSVPSKEELLIKISQSEYFSTFDFRRAFKLMRINKEFEKFNVISTCYGYYSSDRLQFGIKSASGLFHLMISDLLRSLSKNALWYVDDVLFFGDLDSQRSAIIEFVKICSINGLKFNIHKMQLFKKSVTFLGSLISSDGISVHPSRIAELKILEKPKSVNVMQRFLGKYVFISKNIENYCEIVNPLYPRKDDENDGYVWSSAREKAFLRLKDATQNYLTLTPPLPGEDLFLHHVPTPESLHVELRNAKDDIIDIYMRTYTSAENNYSDLEKELLLISSYINLSLPFIFERNIIWLTTSKMISKMLQTPLDLSSNASSRIQSLLAPLSERNNVEVKIFAAKIDISSFSDISLTKYLTNGEIRADQSSSVVCLNLFKYFDSLDKKGEYLLSIPKYLREEIELLNVIEGIICIDGKPIISSNLALIVIREIHRQSHSGTVIMVNEASLWYFFKGWSSICARVLDECSLCLRMKAPTHKKTTCWSPALFPRERGHYDICYIDNNPIIMLCDSFSNYVMVKMLKSKSQENLVSFFRPLLEQFPWSILISDNEPSLCGPDLAMLFQEFHVHHVTSIPYFPASNGLVEKYIHIFKTKVKKFMLSSMSLSSSISAAVHAINHFANTKRKISAAQLFYTSYDKKIDYLPPKEVVVPNKMIYFLPKGKLSSTYLAGTLVATLGSRINVVLHEDMKYYVSVDHCHYGYHKYNLDEVLKDVPNLFTTPLEHDDKTLKLLDHDHVDDDAFLYNQRELFNKECLENSIKSMKELLELIRKSKHKNFLFIDGSIKNGHGVGIYGLLHGIPVFISKRGYLRGRVTSPRMEVEALMECMKLLQSKGVGEADIFSDNSYVVNSVNQGWAKLWLSEEGKRNSRNKVPAHINQWKSIMEIHHPNYKIYHVQGHQLEPHNVADLLAKGESINELLESIKKYNDPDELFPTSEKVPPLQLNLPAPE</sequence>
<dbReference type="Gene3D" id="3.30.70.270">
    <property type="match status" value="2"/>
</dbReference>
<evidence type="ECO:0000259" key="3">
    <source>
        <dbReference type="PROSITE" id="PS50879"/>
    </source>
</evidence>
<dbReference type="PROSITE" id="PS50994">
    <property type="entry name" value="INTEGRASE"/>
    <property type="match status" value="1"/>
</dbReference>
<dbReference type="PANTHER" id="PTHR37984:SF5">
    <property type="entry name" value="PROTEIN NYNRIN-LIKE"/>
    <property type="match status" value="1"/>
</dbReference>
<dbReference type="Pfam" id="PF00075">
    <property type="entry name" value="RNase_H"/>
    <property type="match status" value="1"/>
</dbReference>
<name>A0A0N5CDW8_STREA</name>
<evidence type="ECO:0000313" key="5">
    <source>
        <dbReference type="Proteomes" id="UP000046392"/>
    </source>
</evidence>
<dbReference type="InterPro" id="IPR050951">
    <property type="entry name" value="Retrovirus_Pol_polyprotein"/>
</dbReference>
<feature type="region of interest" description="Disordered" evidence="1">
    <location>
        <begin position="1011"/>
        <end position="1031"/>
    </location>
</feature>